<feature type="chain" id="PRO_5002970361" evidence="2">
    <location>
        <begin position="21"/>
        <end position="210"/>
    </location>
</feature>
<dbReference type="OrthoDB" id="8687931at2"/>
<dbReference type="Proteomes" id="UP000002742">
    <property type="component" value="Chromosome"/>
</dbReference>
<dbReference type="InterPro" id="IPR004509">
    <property type="entry name" value="Competence_ComEA_HhH"/>
</dbReference>
<dbReference type="SMART" id="SM00278">
    <property type="entry name" value="HhH1"/>
    <property type="match status" value="2"/>
</dbReference>
<dbReference type="PANTHER" id="PTHR21180">
    <property type="entry name" value="ENDONUCLEASE/EXONUCLEASE/PHOSPHATASE FAMILY DOMAIN-CONTAINING PROTEIN 1"/>
    <property type="match status" value="1"/>
</dbReference>
<dbReference type="SUPFAM" id="SSF47781">
    <property type="entry name" value="RuvA domain 2-like"/>
    <property type="match status" value="1"/>
</dbReference>
<proteinExistence type="predicted"/>
<feature type="domain" description="Helix-hairpin-helix DNA-binding motif class 1" evidence="3">
    <location>
        <begin position="60"/>
        <end position="79"/>
    </location>
</feature>
<dbReference type="GO" id="GO:0003677">
    <property type="term" value="F:DNA binding"/>
    <property type="evidence" value="ECO:0007669"/>
    <property type="project" value="InterPro"/>
</dbReference>
<accession>C6WWX7</accession>
<sequence length="210" mass="21729">MKKMLLALFVFLGFSISALAAVNINTATQAELESLNGIGPVKAQAIIDYRKKNGNFKSVDDLEKVNGVGAATLQSVRKDVSISGKSTAVMADAKANDSKPAKGPKAVGNEKAAAAGKTADTKDAKATTEKKAAKADKPAKESQAVGTEKAATAGKTADVKEAKAAKTDTAKEEKAAKSDKKESKATETKTESKAKKSTKADKKAAADKKE</sequence>
<feature type="compositionally biased region" description="Basic and acidic residues" evidence="1">
    <location>
        <begin position="157"/>
        <end position="210"/>
    </location>
</feature>
<feature type="compositionally biased region" description="Basic and acidic residues" evidence="1">
    <location>
        <begin position="119"/>
        <end position="140"/>
    </location>
</feature>
<gene>
    <name evidence="4" type="ordered locus">Mmol_1522</name>
</gene>
<dbReference type="GO" id="GO:0015627">
    <property type="term" value="C:type II protein secretion system complex"/>
    <property type="evidence" value="ECO:0007669"/>
    <property type="project" value="TreeGrafter"/>
</dbReference>
<protein>
    <submittedName>
        <fullName evidence="4">Competence protein ComEA helix-hairpin-helix repeat protein</fullName>
    </submittedName>
</protein>
<dbReference type="HOGENOM" id="CLU_111542_0_0_4"/>
<evidence type="ECO:0000256" key="1">
    <source>
        <dbReference type="SAM" id="MobiDB-lite"/>
    </source>
</evidence>
<dbReference type="PANTHER" id="PTHR21180:SF32">
    <property type="entry name" value="ENDONUCLEASE_EXONUCLEASE_PHOSPHATASE FAMILY DOMAIN-CONTAINING PROTEIN 1"/>
    <property type="match status" value="1"/>
</dbReference>
<feature type="region of interest" description="Disordered" evidence="1">
    <location>
        <begin position="92"/>
        <end position="210"/>
    </location>
</feature>
<dbReference type="InterPro" id="IPR051675">
    <property type="entry name" value="Endo/Exo/Phosphatase_dom_1"/>
</dbReference>
<reference evidence="4 5" key="2">
    <citation type="journal article" date="2011" name="J. Bacteriol.">
        <title>Genomes of three methylotrophs from a single niche uncover genetic and metabolic divergence of Methylophilaceae.</title>
        <authorList>
            <person name="Lapidus A."/>
            <person name="Clum A."/>
            <person name="Labutti K."/>
            <person name="Kaluzhnaya M.G."/>
            <person name="Lim S."/>
            <person name="Beck D.A."/>
            <person name="Glavina Del Rio T."/>
            <person name="Nolan M."/>
            <person name="Mavromatis K."/>
            <person name="Huntemann M."/>
            <person name="Lucas S."/>
            <person name="Lidstrom M.E."/>
            <person name="Ivanova N."/>
            <person name="Chistoserdova L."/>
        </authorList>
    </citation>
    <scope>NUCLEOTIDE SEQUENCE [LARGE SCALE GENOMIC DNA]</scope>
    <source>
        <strain evidence="5">JLW8 / ATCC BAA-1282 / DSM 17540</strain>
    </source>
</reference>
<dbReference type="InterPro" id="IPR010994">
    <property type="entry name" value="RuvA_2-like"/>
</dbReference>
<dbReference type="AlphaFoldDB" id="C6WWX7"/>
<dbReference type="Gene3D" id="1.10.150.280">
    <property type="entry name" value="AF1531-like domain"/>
    <property type="match status" value="1"/>
</dbReference>
<dbReference type="eggNOG" id="COG1555">
    <property type="taxonomic scope" value="Bacteria"/>
</dbReference>
<reference evidence="5" key="1">
    <citation type="submission" date="2009-07" db="EMBL/GenBank/DDBJ databases">
        <title>Complete sequence of Methylotenera mobilis JLW8.</title>
        <authorList>
            <consortium name="US DOE Joint Genome Institute"/>
            <person name="Lucas S."/>
            <person name="Copeland A."/>
            <person name="Lapidus A."/>
            <person name="Glavina del Rio T."/>
            <person name="Tice H."/>
            <person name="Bruce D."/>
            <person name="Goodwin L."/>
            <person name="Pitluck S."/>
            <person name="LaButti K.M."/>
            <person name="Clum A."/>
            <person name="Larimer F."/>
            <person name="Land M."/>
            <person name="Hauser L."/>
            <person name="Kyrpides N."/>
            <person name="Mikhailova N."/>
            <person name="Kayluzhnaya M."/>
            <person name="Chistoserdova L."/>
        </authorList>
    </citation>
    <scope>NUCLEOTIDE SEQUENCE [LARGE SCALE GENOMIC DNA]</scope>
    <source>
        <strain evidence="5">JLW8 / ATCC BAA-1282 / DSM 17540</strain>
    </source>
</reference>
<name>C6WWX7_METML</name>
<dbReference type="InterPro" id="IPR003583">
    <property type="entry name" value="Hlx-hairpin-Hlx_DNA-bd_motif"/>
</dbReference>
<evidence type="ECO:0000313" key="5">
    <source>
        <dbReference type="Proteomes" id="UP000002742"/>
    </source>
</evidence>
<evidence type="ECO:0000256" key="2">
    <source>
        <dbReference type="SAM" id="SignalP"/>
    </source>
</evidence>
<evidence type="ECO:0000313" key="4">
    <source>
        <dbReference type="EMBL" id="ACT48426.1"/>
    </source>
</evidence>
<dbReference type="GO" id="GO:0006281">
    <property type="term" value="P:DNA repair"/>
    <property type="evidence" value="ECO:0007669"/>
    <property type="project" value="InterPro"/>
</dbReference>
<keyword evidence="2" id="KW-0732">Signal</keyword>
<feature type="domain" description="Helix-hairpin-helix DNA-binding motif class 1" evidence="3">
    <location>
        <begin position="30"/>
        <end position="49"/>
    </location>
</feature>
<dbReference type="KEGG" id="mmb:Mmol_1522"/>
<dbReference type="EMBL" id="CP001672">
    <property type="protein sequence ID" value="ACT48426.1"/>
    <property type="molecule type" value="Genomic_DNA"/>
</dbReference>
<evidence type="ECO:0000259" key="3">
    <source>
        <dbReference type="SMART" id="SM00278"/>
    </source>
</evidence>
<dbReference type="Pfam" id="PF12836">
    <property type="entry name" value="HHH_3"/>
    <property type="match status" value="1"/>
</dbReference>
<feature type="compositionally biased region" description="Low complexity" evidence="1">
    <location>
        <begin position="144"/>
        <end position="156"/>
    </location>
</feature>
<keyword evidence="5" id="KW-1185">Reference proteome</keyword>
<dbReference type="NCBIfam" id="TIGR00426">
    <property type="entry name" value="competence protein ComEA helix-hairpin-helix repeat region"/>
    <property type="match status" value="1"/>
</dbReference>
<organism evidence="4 5">
    <name type="scientific">Methylotenera mobilis (strain JLW8 / ATCC BAA-1282 / DSM 17540)</name>
    <dbReference type="NCBI Taxonomy" id="583345"/>
    <lineage>
        <taxon>Bacteria</taxon>
        <taxon>Pseudomonadati</taxon>
        <taxon>Pseudomonadota</taxon>
        <taxon>Betaproteobacteria</taxon>
        <taxon>Nitrosomonadales</taxon>
        <taxon>Methylophilaceae</taxon>
        <taxon>Methylotenera</taxon>
    </lineage>
</organism>
<feature type="signal peptide" evidence="2">
    <location>
        <begin position="1"/>
        <end position="20"/>
    </location>
</feature>
<dbReference type="GO" id="GO:0015628">
    <property type="term" value="P:protein secretion by the type II secretion system"/>
    <property type="evidence" value="ECO:0007669"/>
    <property type="project" value="TreeGrafter"/>
</dbReference>
<dbReference type="RefSeq" id="WP_015832461.1">
    <property type="nucleotide sequence ID" value="NC_012968.1"/>
</dbReference>
<dbReference type="STRING" id="583345.Mmol_1522"/>